<reference evidence="1 2" key="1">
    <citation type="journal article" date="2014" name="Int. J. Syst. Evol. Microbiol.">
        <title>Complete genome sequence of Corynebacterium casei LMG S-19264T (=DSM 44701T), isolated from a smear-ripened cheese.</title>
        <authorList>
            <consortium name="US DOE Joint Genome Institute (JGI-PGF)"/>
            <person name="Walter F."/>
            <person name="Albersmeier A."/>
            <person name="Kalinowski J."/>
            <person name="Ruckert C."/>
        </authorList>
    </citation>
    <scope>NUCLEOTIDE SEQUENCE [LARGE SCALE GENOMIC DNA]</scope>
    <source>
        <strain evidence="1 2">NBRC 110095</strain>
    </source>
</reference>
<dbReference type="InterPro" id="IPR036249">
    <property type="entry name" value="Thioredoxin-like_sf"/>
</dbReference>
<dbReference type="RefSeq" id="WP_232593098.1">
    <property type="nucleotide sequence ID" value="NZ_BSPD01000056.1"/>
</dbReference>
<organism evidence="1 2">
    <name type="scientific">Marinibactrum halimedae</name>
    <dbReference type="NCBI Taxonomy" id="1444977"/>
    <lineage>
        <taxon>Bacteria</taxon>
        <taxon>Pseudomonadati</taxon>
        <taxon>Pseudomonadota</taxon>
        <taxon>Gammaproteobacteria</taxon>
        <taxon>Cellvibrionales</taxon>
        <taxon>Cellvibrionaceae</taxon>
        <taxon>Marinibactrum</taxon>
    </lineage>
</organism>
<proteinExistence type="predicted"/>
<evidence type="ECO:0000313" key="1">
    <source>
        <dbReference type="EMBL" id="GLS26636.1"/>
    </source>
</evidence>
<dbReference type="EMBL" id="BSPD01000056">
    <property type="protein sequence ID" value="GLS26636.1"/>
    <property type="molecule type" value="Genomic_DNA"/>
</dbReference>
<dbReference type="SUPFAM" id="SSF52833">
    <property type="entry name" value="Thioredoxin-like"/>
    <property type="match status" value="1"/>
</dbReference>
<sequence>MTAPNPPRTTLYLLTTLGCHLCEKAKQQLWPILSHDALVLEEVEIADNPSWVEAFGTSIPVVSMAKPDKQANIGSHLNWPFTSEEVAEWLSSSN</sequence>
<dbReference type="Proteomes" id="UP001156870">
    <property type="component" value="Unassembled WGS sequence"/>
</dbReference>
<dbReference type="Gene3D" id="3.40.30.10">
    <property type="entry name" value="Glutaredoxin"/>
    <property type="match status" value="1"/>
</dbReference>
<gene>
    <name evidence="1" type="ORF">GCM10007877_23520</name>
</gene>
<dbReference type="PANTHER" id="PTHR33558:SF1">
    <property type="entry name" value="GLUTAREDOXIN-LIKE PROTEIN C5ORF63 HOMOLOG"/>
    <property type="match status" value="1"/>
</dbReference>
<comment type="caution">
    <text evidence="1">The sequence shown here is derived from an EMBL/GenBank/DDBJ whole genome shotgun (WGS) entry which is preliminary data.</text>
</comment>
<dbReference type="InterPro" id="IPR008554">
    <property type="entry name" value="Glutaredoxin-like"/>
</dbReference>
<dbReference type="AlphaFoldDB" id="A0AA37TA47"/>
<keyword evidence="2" id="KW-1185">Reference proteome</keyword>
<dbReference type="Pfam" id="PF05768">
    <property type="entry name" value="Glrx-like"/>
    <property type="match status" value="1"/>
</dbReference>
<name>A0AA37TA47_9GAMM</name>
<accession>A0AA37TA47</accession>
<protein>
    <submittedName>
        <fullName evidence="1">Glutaredoxin family protein</fullName>
    </submittedName>
</protein>
<dbReference type="InterPro" id="IPR052565">
    <property type="entry name" value="Glutaredoxin-like_YDR286C"/>
</dbReference>
<dbReference type="PANTHER" id="PTHR33558">
    <property type="entry name" value="GLUTAREDOXIN-LIKE PROTEIN C5ORF63 HOMOLOG"/>
    <property type="match status" value="1"/>
</dbReference>
<evidence type="ECO:0000313" key="2">
    <source>
        <dbReference type="Proteomes" id="UP001156870"/>
    </source>
</evidence>